<dbReference type="OrthoDB" id="265526at2"/>
<dbReference type="RefSeq" id="WP_148071810.1">
    <property type="nucleotide sequence ID" value="NZ_CP042913.1"/>
</dbReference>
<evidence type="ECO:0000313" key="1">
    <source>
        <dbReference type="EMBL" id="QEG32999.1"/>
    </source>
</evidence>
<keyword evidence="2" id="KW-1185">Reference proteome</keyword>
<protein>
    <submittedName>
        <fullName evidence="1">Uncharacterized protein</fullName>
    </submittedName>
</protein>
<gene>
    <name evidence="1" type="ORF">Pr1d_02600</name>
</gene>
<name>A0A5B9Q5P5_9BACT</name>
<dbReference type="AlphaFoldDB" id="A0A5B9Q5P5"/>
<sequence>MAANDELYWRETYFILFPHKRRPTLKQVSAALVNANCRFQIENPASDPEGLLESLLVESPEDHAAVEISYEVGDAIIEQNLAWAKELREDLAPAQLQELIIADARIDVAHFERMTASNGSANNATFPDEFADPEDDYDMLDPTCLLTVVETLAGLTGGLTFDPASGEILA</sequence>
<evidence type="ECO:0000313" key="2">
    <source>
        <dbReference type="Proteomes" id="UP000323917"/>
    </source>
</evidence>
<reference evidence="1 2" key="1">
    <citation type="submission" date="2019-08" db="EMBL/GenBank/DDBJ databases">
        <title>Deep-cultivation of Planctomycetes and their phenomic and genomic characterization uncovers novel biology.</title>
        <authorList>
            <person name="Wiegand S."/>
            <person name="Jogler M."/>
            <person name="Boedeker C."/>
            <person name="Pinto D."/>
            <person name="Vollmers J."/>
            <person name="Rivas-Marin E."/>
            <person name="Kohn T."/>
            <person name="Peeters S.H."/>
            <person name="Heuer A."/>
            <person name="Rast P."/>
            <person name="Oberbeckmann S."/>
            <person name="Bunk B."/>
            <person name="Jeske O."/>
            <person name="Meyerdierks A."/>
            <person name="Storesund J.E."/>
            <person name="Kallscheuer N."/>
            <person name="Luecker S."/>
            <person name="Lage O.M."/>
            <person name="Pohl T."/>
            <person name="Merkel B.J."/>
            <person name="Hornburger P."/>
            <person name="Mueller R.-W."/>
            <person name="Bruemmer F."/>
            <person name="Labrenz M."/>
            <person name="Spormann A.M."/>
            <person name="Op den Camp H."/>
            <person name="Overmann J."/>
            <person name="Amann R."/>
            <person name="Jetten M.S.M."/>
            <person name="Mascher T."/>
            <person name="Medema M.H."/>
            <person name="Devos D.P."/>
            <person name="Kaster A.-K."/>
            <person name="Ovreas L."/>
            <person name="Rohde M."/>
            <person name="Galperin M.Y."/>
            <person name="Jogler C."/>
        </authorList>
    </citation>
    <scope>NUCLEOTIDE SEQUENCE [LARGE SCALE GENOMIC DNA]</scope>
    <source>
        <strain evidence="1 2">Pr1d</strain>
    </source>
</reference>
<dbReference type="Proteomes" id="UP000323917">
    <property type="component" value="Chromosome"/>
</dbReference>
<dbReference type="KEGG" id="bgok:Pr1d_02600"/>
<dbReference type="EMBL" id="CP042913">
    <property type="protein sequence ID" value="QEG32999.1"/>
    <property type="molecule type" value="Genomic_DNA"/>
</dbReference>
<accession>A0A5B9Q5P5</accession>
<organism evidence="1 2">
    <name type="scientific">Bythopirellula goksoeyrii</name>
    <dbReference type="NCBI Taxonomy" id="1400387"/>
    <lineage>
        <taxon>Bacteria</taxon>
        <taxon>Pseudomonadati</taxon>
        <taxon>Planctomycetota</taxon>
        <taxon>Planctomycetia</taxon>
        <taxon>Pirellulales</taxon>
        <taxon>Lacipirellulaceae</taxon>
        <taxon>Bythopirellula</taxon>
    </lineage>
</organism>
<proteinExistence type="predicted"/>